<dbReference type="AlphaFoldDB" id="A0A9E5MJZ0"/>
<evidence type="ECO:0000313" key="2">
    <source>
        <dbReference type="Proteomes" id="UP000787472"/>
    </source>
</evidence>
<name>A0A9E5MJZ0_9GAMM</name>
<keyword evidence="2" id="KW-1185">Reference proteome</keyword>
<evidence type="ECO:0000313" key="1">
    <source>
        <dbReference type="EMBL" id="NHO64657.1"/>
    </source>
</evidence>
<protein>
    <submittedName>
        <fullName evidence="1">Uncharacterized protein</fullName>
    </submittedName>
</protein>
<accession>A0A9E5MJZ0</accession>
<gene>
    <name evidence="1" type="ORF">G8770_03735</name>
</gene>
<dbReference type="Proteomes" id="UP000787472">
    <property type="component" value="Unassembled WGS sequence"/>
</dbReference>
<comment type="caution">
    <text evidence="1">The sequence shown here is derived from an EMBL/GenBank/DDBJ whole genome shotgun (WGS) entry which is preliminary data.</text>
</comment>
<dbReference type="RefSeq" id="WP_167181895.1">
    <property type="nucleotide sequence ID" value="NZ_JAAONZ010000002.1"/>
</dbReference>
<reference evidence="1" key="1">
    <citation type="submission" date="2020-03" db="EMBL/GenBank/DDBJ databases">
        <authorList>
            <person name="Guo F."/>
        </authorList>
    </citation>
    <scope>NUCLEOTIDE SEQUENCE</scope>
    <source>
        <strain evidence="1">JCM 30134</strain>
    </source>
</reference>
<proteinExistence type="predicted"/>
<dbReference type="EMBL" id="JAAONZ010000002">
    <property type="protein sequence ID" value="NHO64657.1"/>
    <property type="molecule type" value="Genomic_DNA"/>
</dbReference>
<sequence length="63" mass="7038">MDLKAELQTHIAQAEQEMVATLVKLHHKTGLVPTAFEFEWIDASSVKGKTDIVMGTHALHLNR</sequence>
<organism evidence="1 2">
    <name type="scientific">Pseudomaricurvus hydrocarbonicus</name>
    <dbReference type="NCBI Taxonomy" id="1470433"/>
    <lineage>
        <taxon>Bacteria</taxon>
        <taxon>Pseudomonadati</taxon>
        <taxon>Pseudomonadota</taxon>
        <taxon>Gammaproteobacteria</taxon>
        <taxon>Cellvibrionales</taxon>
        <taxon>Cellvibrionaceae</taxon>
        <taxon>Pseudomaricurvus</taxon>
    </lineage>
</organism>